<keyword evidence="2" id="KW-0255">Endonuclease</keyword>
<sequence>MARSLVLNATYEPLCVVSARRAVVLVLSEKAEVLHDSDEDMRSERLALKVPSVIRLRYFVKVPFRRRSALNRRAVFARDGGRCQYCGGAAESIDHVVPRAKGGAHTWENVVAACRACNTAKRDRLLSETSMVLRRRPSVPRELTWITVAVGTIPPHWEPYLQTALSA</sequence>
<dbReference type="Pfam" id="PF01844">
    <property type="entry name" value="HNH"/>
    <property type="match status" value="1"/>
</dbReference>
<dbReference type="PANTHER" id="PTHR33877">
    <property type="entry name" value="SLL1193 PROTEIN"/>
    <property type="match status" value="1"/>
</dbReference>
<reference evidence="2" key="1">
    <citation type="submission" date="2020-02" db="EMBL/GenBank/DDBJ databases">
        <authorList>
            <person name="Meier V. D."/>
        </authorList>
    </citation>
    <scope>NUCLEOTIDE SEQUENCE</scope>
    <source>
        <strain evidence="2">AVDCRST_MAG20</strain>
    </source>
</reference>
<gene>
    <name evidence="2" type="ORF">AVDCRST_MAG20-1246</name>
</gene>
<dbReference type="PANTHER" id="PTHR33877:SF2">
    <property type="entry name" value="OS07G0170200 PROTEIN"/>
    <property type="match status" value="1"/>
</dbReference>
<dbReference type="AlphaFoldDB" id="A0A6J4HRK1"/>
<dbReference type="GO" id="GO:0004519">
    <property type="term" value="F:endonuclease activity"/>
    <property type="evidence" value="ECO:0007669"/>
    <property type="project" value="UniProtKB-KW"/>
</dbReference>
<evidence type="ECO:0000313" key="2">
    <source>
        <dbReference type="EMBL" id="CAA9231472.1"/>
    </source>
</evidence>
<proteinExistence type="predicted"/>
<dbReference type="Gene3D" id="1.10.30.50">
    <property type="match status" value="1"/>
</dbReference>
<dbReference type="EMBL" id="CADCSY010000053">
    <property type="protein sequence ID" value="CAA9231472.1"/>
    <property type="molecule type" value="Genomic_DNA"/>
</dbReference>
<dbReference type="CDD" id="cd00085">
    <property type="entry name" value="HNHc"/>
    <property type="match status" value="1"/>
</dbReference>
<keyword evidence="2" id="KW-0378">Hydrolase</keyword>
<dbReference type="InterPro" id="IPR003615">
    <property type="entry name" value="HNH_nuc"/>
</dbReference>
<name>A0A6J4HRK1_9ACTN</name>
<protein>
    <submittedName>
        <fullName evidence="2">HNH endonuclease family protein</fullName>
    </submittedName>
</protein>
<organism evidence="2">
    <name type="scientific">uncultured Acidimicrobiales bacterium</name>
    <dbReference type="NCBI Taxonomy" id="310071"/>
    <lineage>
        <taxon>Bacteria</taxon>
        <taxon>Bacillati</taxon>
        <taxon>Actinomycetota</taxon>
        <taxon>Acidimicrobiia</taxon>
        <taxon>Acidimicrobiales</taxon>
        <taxon>environmental samples</taxon>
    </lineage>
</organism>
<dbReference type="SMART" id="SM00507">
    <property type="entry name" value="HNHc"/>
    <property type="match status" value="1"/>
</dbReference>
<dbReference type="InterPro" id="IPR002711">
    <property type="entry name" value="HNH"/>
</dbReference>
<keyword evidence="2" id="KW-0540">Nuclease</keyword>
<evidence type="ECO:0000259" key="1">
    <source>
        <dbReference type="SMART" id="SM00507"/>
    </source>
</evidence>
<feature type="domain" description="HNH nuclease" evidence="1">
    <location>
        <begin position="70"/>
        <end position="119"/>
    </location>
</feature>
<dbReference type="InterPro" id="IPR052892">
    <property type="entry name" value="NA-targeting_endonuclease"/>
</dbReference>
<accession>A0A6J4HRK1</accession>